<dbReference type="AntiFam" id="ANF00092">
    <property type="entry name" value="Shadow ORF (opposite soxA)"/>
</dbReference>
<accession>A0A1J5NZQ9</accession>
<dbReference type="AlphaFoldDB" id="A0A1J5NZQ9"/>
<name>A0A1J5NZQ9_9ZZZZ</name>
<proteinExistence type="predicted"/>
<organism evidence="2">
    <name type="scientific">mine drainage metagenome</name>
    <dbReference type="NCBI Taxonomy" id="410659"/>
    <lineage>
        <taxon>unclassified sequences</taxon>
        <taxon>metagenomes</taxon>
        <taxon>ecological metagenomes</taxon>
    </lineage>
</organism>
<evidence type="ECO:0000313" key="2">
    <source>
        <dbReference type="EMBL" id="OIQ64266.1"/>
    </source>
</evidence>
<gene>
    <name evidence="2" type="ORF">GALL_541850</name>
</gene>
<sequence length="197" mass="22805">MRVAMQIPIRIGRIRRPAQPGGAPNQRLIHTPPERRRPHEAFVVEPGGNQRRGQPRHRPEVETQRRKAVLAAGGQTVVQFYRRRPQIGRYPPRPAVDRDQCVRFLRPRRQDAARAVIFERPPHQMHIVGQQRGSQRIASVTFVRPSVETETNRPAAINPPARRGPERLGHWRHRPPEKRTPLMPPPRQVYGSRRCGR</sequence>
<dbReference type="EMBL" id="MLJW01008274">
    <property type="protein sequence ID" value="OIQ64266.1"/>
    <property type="molecule type" value="Genomic_DNA"/>
</dbReference>
<evidence type="ECO:0000256" key="1">
    <source>
        <dbReference type="SAM" id="MobiDB-lite"/>
    </source>
</evidence>
<protein>
    <submittedName>
        <fullName evidence="2">Uncharacterized protein</fullName>
    </submittedName>
</protein>
<reference evidence="2" key="1">
    <citation type="submission" date="2016-10" db="EMBL/GenBank/DDBJ databases">
        <title>Sequence of Gallionella enrichment culture.</title>
        <authorList>
            <person name="Poehlein A."/>
            <person name="Muehling M."/>
            <person name="Daniel R."/>
        </authorList>
    </citation>
    <scope>NUCLEOTIDE SEQUENCE</scope>
</reference>
<feature type="region of interest" description="Disordered" evidence="1">
    <location>
        <begin position="146"/>
        <end position="197"/>
    </location>
</feature>
<comment type="caution">
    <text evidence="2">The sequence shown here is derived from an EMBL/GenBank/DDBJ whole genome shotgun (WGS) entry which is preliminary data.</text>
</comment>